<dbReference type="GO" id="GO:0016829">
    <property type="term" value="F:lyase activity"/>
    <property type="evidence" value="ECO:0007669"/>
    <property type="project" value="UniProtKB-KW"/>
</dbReference>
<dbReference type="InterPro" id="IPR029068">
    <property type="entry name" value="Glyas_Bleomycin-R_OHBP_Dase"/>
</dbReference>
<gene>
    <name evidence="2" type="ORF">IW256_005516</name>
</gene>
<reference evidence="2" key="1">
    <citation type="submission" date="2020-11" db="EMBL/GenBank/DDBJ databases">
        <title>Sequencing the genomes of 1000 actinobacteria strains.</title>
        <authorList>
            <person name="Klenk H.-P."/>
        </authorList>
    </citation>
    <scope>NUCLEOTIDE SEQUENCE</scope>
    <source>
        <strain evidence="2">DSM 43175</strain>
    </source>
</reference>
<evidence type="ECO:0000313" key="3">
    <source>
        <dbReference type="Proteomes" id="UP000614047"/>
    </source>
</evidence>
<dbReference type="CDD" id="cd06587">
    <property type="entry name" value="VOC"/>
    <property type="match status" value="1"/>
</dbReference>
<evidence type="ECO:0000313" key="2">
    <source>
        <dbReference type="EMBL" id="MBG6091403.1"/>
    </source>
</evidence>
<dbReference type="SUPFAM" id="SSF54593">
    <property type="entry name" value="Glyoxalase/Bleomycin resistance protein/Dihydroxybiphenyl dioxygenase"/>
    <property type="match status" value="1"/>
</dbReference>
<protein>
    <submittedName>
        <fullName evidence="2">Enzyme related to lactoylglutathione lyase</fullName>
    </submittedName>
</protein>
<comment type="caution">
    <text evidence="2">The sequence shown here is derived from an EMBL/GenBank/DDBJ whole genome shotgun (WGS) entry which is preliminary data.</text>
</comment>
<dbReference type="RefSeq" id="WP_197013716.1">
    <property type="nucleotide sequence ID" value="NZ_BAABES010000019.1"/>
</dbReference>
<dbReference type="PANTHER" id="PTHR35908">
    <property type="entry name" value="HYPOTHETICAL FUSION PROTEIN"/>
    <property type="match status" value="1"/>
</dbReference>
<feature type="domain" description="VOC" evidence="1">
    <location>
        <begin position="1"/>
        <end position="113"/>
    </location>
</feature>
<proteinExistence type="predicted"/>
<dbReference type="PROSITE" id="PS51819">
    <property type="entry name" value="VOC"/>
    <property type="match status" value="1"/>
</dbReference>
<sequence>MRLVLVLDCADPERLADFWAPALGYRRDAPSPPYVSLRDPSGAGPQWLLQQVPEPKITKNRMHPDLRVSDMDAEVDRLLALGATVVRGPVDDEGWATTVLADPEGNEFCVIVPPERSLPEDS</sequence>
<keyword evidence="3" id="KW-1185">Reference proteome</keyword>
<dbReference type="Gene3D" id="3.10.180.10">
    <property type="entry name" value="2,3-Dihydroxybiphenyl 1,2-Dioxygenase, domain 1"/>
    <property type="match status" value="1"/>
</dbReference>
<keyword evidence="2" id="KW-0456">Lyase</keyword>
<dbReference type="InterPro" id="IPR041581">
    <property type="entry name" value="Glyoxalase_6"/>
</dbReference>
<dbReference type="PANTHER" id="PTHR35908:SF1">
    <property type="entry name" value="CONSERVED PROTEIN"/>
    <property type="match status" value="1"/>
</dbReference>
<organism evidence="2 3">
    <name type="scientific">Actinomadura viridis</name>
    <dbReference type="NCBI Taxonomy" id="58110"/>
    <lineage>
        <taxon>Bacteria</taxon>
        <taxon>Bacillati</taxon>
        <taxon>Actinomycetota</taxon>
        <taxon>Actinomycetes</taxon>
        <taxon>Streptosporangiales</taxon>
        <taxon>Thermomonosporaceae</taxon>
        <taxon>Actinomadura</taxon>
    </lineage>
</organism>
<dbReference type="Pfam" id="PF18029">
    <property type="entry name" value="Glyoxalase_6"/>
    <property type="match status" value="1"/>
</dbReference>
<name>A0A931DRJ7_9ACTN</name>
<dbReference type="Proteomes" id="UP000614047">
    <property type="component" value="Unassembled WGS sequence"/>
</dbReference>
<accession>A0A931DRJ7</accession>
<dbReference type="EMBL" id="JADOUA010000001">
    <property type="protein sequence ID" value="MBG6091403.1"/>
    <property type="molecule type" value="Genomic_DNA"/>
</dbReference>
<dbReference type="InterPro" id="IPR037523">
    <property type="entry name" value="VOC_core"/>
</dbReference>
<evidence type="ECO:0000259" key="1">
    <source>
        <dbReference type="PROSITE" id="PS51819"/>
    </source>
</evidence>
<dbReference type="AlphaFoldDB" id="A0A931DRJ7"/>